<accession>A0A4Y2AK32</accession>
<keyword evidence="2" id="KW-1185">Reference proteome</keyword>
<evidence type="ECO:0000313" key="1">
    <source>
        <dbReference type="EMBL" id="GBL80118.1"/>
    </source>
</evidence>
<evidence type="ECO:0000313" key="2">
    <source>
        <dbReference type="Proteomes" id="UP000499080"/>
    </source>
</evidence>
<gene>
    <name evidence="1" type="ORF">AVEN_29112_1</name>
</gene>
<comment type="caution">
    <text evidence="1">The sequence shown here is derived from an EMBL/GenBank/DDBJ whole genome shotgun (WGS) entry which is preliminary data.</text>
</comment>
<dbReference type="OrthoDB" id="6437574at2759"/>
<reference evidence="1 2" key="1">
    <citation type="journal article" date="2019" name="Sci. Rep.">
        <title>Orb-weaving spider Araneus ventricosus genome elucidates the spidroin gene catalogue.</title>
        <authorList>
            <person name="Kono N."/>
            <person name="Nakamura H."/>
            <person name="Ohtoshi R."/>
            <person name="Moran D.A.P."/>
            <person name="Shinohara A."/>
            <person name="Yoshida Y."/>
            <person name="Fujiwara M."/>
            <person name="Mori M."/>
            <person name="Tomita M."/>
            <person name="Arakawa K."/>
        </authorList>
    </citation>
    <scope>NUCLEOTIDE SEQUENCE [LARGE SCALE GENOMIC DNA]</scope>
</reference>
<dbReference type="AlphaFoldDB" id="A0A4Y2AK32"/>
<protein>
    <submittedName>
        <fullName evidence="1">Uncharacterized protein</fullName>
    </submittedName>
</protein>
<organism evidence="1 2">
    <name type="scientific">Araneus ventricosus</name>
    <name type="common">Orbweaver spider</name>
    <name type="synonym">Epeira ventricosa</name>
    <dbReference type="NCBI Taxonomy" id="182803"/>
    <lineage>
        <taxon>Eukaryota</taxon>
        <taxon>Metazoa</taxon>
        <taxon>Ecdysozoa</taxon>
        <taxon>Arthropoda</taxon>
        <taxon>Chelicerata</taxon>
        <taxon>Arachnida</taxon>
        <taxon>Araneae</taxon>
        <taxon>Araneomorphae</taxon>
        <taxon>Entelegynae</taxon>
        <taxon>Araneoidea</taxon>
        <taxon>Araneidae</taxon>
        <taxon>Araneus</taxon>
    </lineage>
</organism>
<sequence>MVGENSQDAGLSAKNEMEKVMKSTLHRIHMEINERFFRLNEMDLKFGFLLNVEELCYGHNTDVLLENCKNLGDFYSRDFNDLELHDEILDCRMLLPSRLSEKIKTPEELLQFIVSYGDESVFTNLRIALQILLTIATGAVFRTGARGAHLVPRDPAGPQNLFDIHRNANLMANVPH</sequence>
<dbReference type="EMBL" id="BGPR01000020">
    <property type="protein sequence ID" value="GBL80118.1"/>
    <property type="molecule type" value="Genomic_DNA"/>
</dbReference>
<name>A0A4Y2AK32_ARAVE</name>
<proteinExistence type="predicted"/>
<dbReference type="Proteomes" id="UP000499080">
    <property type="component" value="Unassembled WGS sequence"/>
</dbReference>